<dbReference type="KEGG" id="scm:SCHCO_01158920"/>
<feature type="compositionally biased region" description="Basic and acidic residues" evidence="1">
    <location>
        <begin position="174"/>
        <end position="183"/>
    </location>
</feature>
<dbReference type="GeneID" id="9590632"/>
<proteinExistence type="predicted"/>
<keyword evidence="3" id="KW-1185">Reference proteome</keyword>
<dbReference type="InParanoid" id="D8QEH7"/>
<evidence type="ECO:0000313" key="2">
    <source>
        <dbReference type="EMBL" id="EFI94169.1"/>
    </source>
</evidence>
<protein>
    <submittedName>
        <fullName evidence="2">Uncharacterized protein</fullName>
    </submittedName>
</protein>
<dbReference type="VEuPathDB" id="FungiDB:SCHCODRAFT_01158920"/>
<evidence type="ECO:0000313" key="3">
    <source>
        <dbReference type="Proteomes" id="UP000007431"/>
    </source>
</evidence>
<dbReference type="RefSeq" id="XP_003029072.1">
    <property type="nucleotide sequence ID" value="XM_003029026.1"/>
</dbReference>
<dbReference type="EMBL" id="GL377310">
    <property type="protein sequence ID" value="EFI94169.1"/>
    <property type="molecule type" value="Genomic_DNA"/>
</dbReference>
<evidence type="ECO:0000256" key="1">
    <source>
        <dbReference type="SAM" id="MobiDB-lite"/>
    </source>
</evidence>
<feature type="region of interest" description="Disordered" evidence="1">
    <location>
        <begin position="35"/>
        <end position="67"/>
    </location>
</feature>
<feature type="region of interest" description="Disordered" evidence="1">
    <location>
        <begin position="129"/>
        <end position="183"/>
    </location>
</feature>
<sequence length="183" mass="19880">MRSSHHKDERDVAADIGIVEDGVVCFCRRASSSDARVTDPDRAPSRASPPKLACCQAPTTSAPTADHDLDGAMTRHFVPLQTRSFVLIVCSHLEGLDLDIGARSLVIRVGETWAGKYVPKFVRGYPLSVEGYPRPPKTSRAIDHSRKLGQESPKAPRRSFVQAGDLGGVTSSTEPERLEQSTT</sequence>
<organism evidence="3">
    <name type="scientific">Schizophyllum commune (strain H4-8 / FGSC 9210)</name>
    <name type="common">Split gill fungus</name>
    <dbReference type="NCBI Taxonomy" id="578458"/>
    <lineage>
        <taxon>Eukaryota</taxon>
        <taxon>Fungi</taxon>
        <taxon>Dikarya</taxon>
        <taxon>Basidiomycota</taxon>
        <taxon>Agaricomycotina</taxon>
        <taxon>Agaricomycetes</taxon>
        <taxon>Agaricomycetidae</taxon>
        <taxon>Agaricales</taxon>
        <taxon>Schizophyllaceae</taxon>
        <taxon>Schizophyllum</taxon>
    </lineage>
</organism>
<feature type="non-terminal residue" evidence="2">
    <location>
        <position position="183"/>
    </location>
</feature>
<reference evidence="2 3" key="1">
    <citation type="journal article" date="2010" name="Nat. Biotechnol.">
        <title>Genome sequence of the model mushroom Schizophyllum commune.</title>
        <authorList>
            <person name="Ohm R.A."/>
            <person name="de Jong J.F."/>
            <person name="Lugones L.G."/>
            <person name="Aerts A."/>
            <person name="Kothe E."/>
            <person name="Stajich J.E."/>
            <person name="de Vries R.P."/>
            <person name="Record E."/>
            <person name="Levasseur A."/>
            <person name="Baker S.E."/>
            <person name="Bartholomew K.A."/>
            <person name="Coutinho P.M."/>
            <person name="Erdmann S."/>
            <person name="Fowler T.J."/>
            <person name="Gathman A.C."/>
            <person name="Lombard V."/>
            <person name="Henrissat B."/>
            <person name="Knabe N."/>
            <person name="Kuees U."/>
            <person name="Lilly W.W."/>
            <person name="Lindquist E."/>
            <person name="Lucas S."/>
            <person name="Magnuson J.K."/>
            <person name="Piumi F."/>
            <person name="Raudaskoski M."/>
            <person name="Salamov A."/>
            <person name="Schmutz J."/>
            <person name="Schwarze F.W.M.R."/>
            <person name="vanKuyk P.A."/>
            <person name="Horton J.S."/>
            <person name="Grigoriev I.V."/>
            <person name="Woesten H.A.B."/>
        </authorList>
    </citation>
    <scope>NUCLEOTIDE SEQUENCE [LARGE SCALE GENOMIC DNA]</scope>
    <source>
        <strain evidence="3">H4-8 / FGSC 9210</strain>
    </source>
</reference>
<dbReference type="Proteomes" id="UP000007431">
    <property type="component" value="Unassembled WGS sequence"/>
</dbReference>
<name>D8QEH7_SCHCM</name>
<dbReference type="AlphaFoldDB" id="D8QEH7"/>
<gene>
    <name evidence="2" type="ORF">SCHCODRAFT_112261</name>
</gene>
<dbReference type="HOGENOM" id="CLU_1475951_0_0_1"/>
<feature type="compositionally biased region" description="Basic and acidic residues" evidence="1">
    <location>
        <begin position="140"/>
        <end position="149"/>
    </location>
</feature>
<accession>D8QEH7</accession>